<organism evidence="1">
    <name type="scientific">uncultured Caudovirales phage</name>
    <dbReference type="NCBI Taxonomy" id="2100421"/>
    <lineage>
        <taxon>Viruses</taxon>
        <taxon>Duplodnaviria</taxon>
        <taxon>Heunggongvirae</taxon>
        <taxon>Uroviricota</taxon>
        <taxon>Caudoviricetes</taxon>
        <taxon>Peduoviridae</taxon>
        <taxon>Maltschvirus</taxon>
        <taxon>Maltschvirus maltsch</taxon>
    </lineage>
</organism>
<sequence length="29" mass="3166">MSKIVYAARTVELSQYGQAKPVSLPALPF</sequence>
<reference evidence="1" key="1">
    <citation type="submission" date="2020-04" db="EMBL/GenBank/DDBJ databases">
        <authorList>
            <person name="Chiriac C."/>
            <person name="Salcher M."/>
            <person name="Ghai R."/>
            <person name="Kavagutti S V."/>
        </authorList>
    </citation>
    <scope>NUCLEOTIDE SEQUENCE</scope>
</reference>
<protein>
    <submittedName>
        <fullName evidence="1">Uncharacterized protein</fullName>
    </submittedName>
</protein>
<proteinExistence type="predicted"/>
<gene>
    <name evidence="1" type="ORF">UFOVP858_27</name>
</gene>
<name>A0A6J5PI76_9CAUD</name>
<evidence type="ECO:0000313" key="1">
    <source>
        <dbReference type="EMBL" id="CAB4167354.1"/>
    </source>
</evidence>
<accession>A0A6J5PI76</accession>
<dbReference type="EMBL" id="LR796806">
    <property type="protein sequence ID" value="CAB4167354.1"/>
    <property type="molecule type" value="Genomic_DNA"/>
</dbReference>